<name>A0A1X6ZRS0_9RHOB</name>
<dbReference type="EMBL" id="FWFX01000010">
    <property type="protein sequence ID" value="SLN59189.1"/>
    <property type="molecule type" value="Genomic_DNA"/>
</dbReference>
<dbReference type="InterPro" id="IPR001296">
    <property type="entry name" value="Glyco_trans_1"/>
</dbReference>
<dbReference type="Proteomes" id="UP000193061">
    <property type="component" value="Unassembled WGS sequence"/>
</dbReference>
<feature type="domain" description="Glycosyl transferase family 1" evidence="1">
    <location>
        <begin position="177"/>
        <end position="331"/>
    </location>
</feature>
<accession>A0A1X6ZRS0</accession>
<dbReference type="OrthoDB" id="529131at2"/>
<dbReference type="Pfam" id="PF00534">
    <property type="entry name" value="Glycos_transf_1"/>
    <property type="match status" value="1"/>
</dbReference>
<evidence type="ECO:0000313" key="3">
    <source>
        <dbReference type="EMBL" id="SLN59189.1"/>
    </source>
</evidence>
<dbReference type="EC" id="2.4.1.57" evidence="3"/>
<dbReference type="PANTHER" id="PTHR45947">
    <property type="entry name" value="SULFOQUINOVOSYL TRANSFERASE SQD2"/>
    <property type="match status" value="1"/>
</dbReference>
<reference evidence="3 4" key="1">
    <citation type="submission" date="2017-03" db="EMBL/GenBank/DDBJ databases">
        <authorList>
            <person name="Afonso C.L."/>
            <person name="Miller P.J."/>
            <person name="Scott M.A."/>
            <person name="Spackman E."/>
            <person name="Goraichik I."/>
            <person name="Dimitrov K.M."/>
            <person name="Suarez D.L."/>
            <person name="Swayne D.E."/>
        </authorList>
    </citation>
    <scope>NUCLEOTIDE SEQUENCE [LARGE SCALE GENOMIC DNA]</scope>
    <source>
        <strain evidence="3 4">CECT 7450</strain>
    </source>
</reference>
<sequence length="359" mass="39110">MRVLQVINHFGYQSGGAERLVQDLHVDLLAAGVDAHLVALGQCETIELKNAVSLGFSSPYKPGAILTLRKYLKEMTIKPDVVHAHLFPTSAYVSGLKRVGAIRCPLVFTEHSTSNNRRGSAIGNLIDPMIYSRFENIYCISDGTKDSLTAAYPALRNKTEVILNGAHLKFDHYAKRNTTDRVKIVSVGRLRKAKNYPTALDAIDLLSGQNCEYRIIGDGELRAELEEKAATMDTPVRFEGHVSDVGPYLQEADIFLMPSLWEGFGLAAVEAMNAGLPVVASDIAGLREVVGTDGTCALLVPPKEPQAIADALCSLIEDTEKRQSLGKAAFQRSVGFDKRLMAEKYIAAYQSITNEAANA</sequence>
<dbReference type="Gene3D" id="3.40.50.2000">
    <property type="entry name" value="Glycogen Phosphorylase B"/>
    <property type="match status" value="2"/>
</dbReference>
<keyword evidence="3" id="KW-0808">Transferase</keyword>
<protein>
    <submittedName>
        <fullName evidence="3">GDP-mannose-dependent alpha-(1-6)-phosphatidylinositol dimannoside mannosyltransferase</fullName>
        <ecNumber evidence="3">2.4.1.57</ecNumber>
    </submittedName>
</protein>
<evidence type="ECO:0000259" key="2">
    <source>
        <dbReference type="Pfam" id="PF13439"/>
    </source>
</evidence>
<dbReference type="InterPro" id="IPR028098">
    <property type="entry name" value="Glyco_trans_4-like_N"/>
</dbReference>
<dbReference type="Pfam" id="PF13439">
    <property type="entry name" value="Glyco_transf_4"/>
    <property type="match status" value="1"/>
</dbReference>
<evidence type="ECO:0000313" key="4">
    <source>
        <dbReference type="Proteomes" id="UP000193061"/>
    </source>
</evidence>
<dbReference type="RefSeq" id="WP_085806685.1">
    <property type="nucleotide sequence ID" value="NZ_FWFX01000010.1"/>
</dbReference>
<dbReference type="PANTHER" id="PTHR45947:SF3">
    <property type="entry name" value="SULFOQUINOVOSYL TRANSFERASE SQD2"/>
    <property type="match status" value="1"/>
</dbReference>
<evidence type="ECO:0000259" key="1">
    <source>
        <dbReference type="Pfam" id="PF00534"/>
    </source>
</evidence>
<dbReference type="InterPro" id="IPR050194">
    <property type="entry name" value="Glycosyltransferase_grp1"/>
</dbReference>
<organism evidence="3 4">
    <name type="scientific">Roseovarius albus</name>
    <dbReference type="NCBI Taxonomy" id="1247867"/>
    <lineage>
        <taxon>Bacteria</taxon>
        <taxon>Pseudomonadati</taxon>
        <taxon>Pseudomonadota</taxon>
        <taxon>Alphaproteobacteria</taxon>
        <taxon>Rhodobacterales</taxon>
        <taxon>Roseobacteraceae</taxon>
        <taxon>Roseovarius</taxon>
    </lineage>
</organism>
<dbReference type="GO" id="GO:0016757">
    <property type="term" value="F:glycosyltransferase activity"/>
    <property type="evidence" value="ECO:0007669"/>
    <property type="project" value="UniProtKB-KW"/>
</dbReference>
<keyword evidence="3" id="KW-0328">Glycosyltransferase</keyword>
<dbReference type="SUPFAM" id="SSF53756">
    <property type="entry name" value="UDP-Glycosyltransferase/glycogen phosphorylase"/>
    <property type="match status" value="1"/>
</dbReference>
<feature type="domain" description="Glycosyltransferase subfamily 4-like N-terminal" evidence="2">
    <location>
        <begin position="15"/>
        <end position="168"/>
    </location>
</feature>
<keyword evidence="4" id="KW-1185">Reference proteome</keyword>
<gene>
    <name evidence="3" type="primary">pimC</name>
    <name evidence="3" type="ORF">ROA7450_03061</name>
</gene>
<proteinExistence type="predicted"/>
<dbReference type="CDD" id="cd03801">
    <property type="entry name" value="GT4_PimA-like"/>
    <property type="match status" value="1"/>
</dbReference>
<dbReference type="AlphaFoldDB" id="A0A1X6ZRS0"/>